<evidence type="ECO:0000256" key="1">
    <source>
        <dbReference type="SAM" id="SignalP"/>
    </source>
</evidence>
<gene>
    <name evidence="2" type="ORF">EUX98_g8642</name>
</gene>
<dbReference type="EMBL" id="SGPM01000505">
    <property type="protein sequence ID" value="THH20167.1"/>
    <property type="molecule type" value="Genomic_DNA"/>
</dbReference>
<accession>A0A4S4M692</accession>
<evidence type="ECO:0000313" key="3">
    <source>
        <dbReference type="Proteomes" id="UP000308730"/>
    </source>
</evidence>
<reference evidence="2 3" key="1">
    <citation type="submission" date="2019-02" db="EMBL/GenBank/DDBJ databases">
        <title>Genome sequencing of the rare red list fungi Antrodiella citrinella (Flaviporus citrinellus).</title>
        <authorList>
            <person name="Buettner E."/>
            <person name="Kellner H."/>
        </authorList>
    </citation>
    <scope>NUCLEOTIDE SEQUENCE [LARGE SCALE GENOMIC DNA]</scope>
    <source>
        <strain evidence="2 3">DSM 108506</strain>
    </source>
</reference>
<feature type="signal peptide" evidence="1">
    <location>
        <begin position="1"/>
        <end position="24"/>
    </location>
</feature>
<organism evidence="2 3">
    <name type="scientific">Antrodiella citrinella</name>
    <dbReference type="NCBI Taxonomy" id="2447956"/>
    <lineage>
        <taxon>Eukaryota</taxon>
        <taxon>Fungi</taxon>
        <taxon>Dikarya</taxon>
        <taxon>Basidiomycota</taxon>
        <taxon>Agaricomycotina</taxon>
        <taxon>Agaricomycetes</taxon>
        <taxon>Polyporales</taxon>
        <taxon>Steccherinaceae</taxon>
        <taxon>Antrodiella</taxon>
    </lineage>
</organism>
<dbReference type="OrthoDB" id="3226519at2759"/>
<name>A0A4S4M692_9APHY</name>
<keyword evidence="1" id="KW-0732">Signal</keyword>
<protein>
    <recommendedName>
        <fullName evidence="4">LysM domain-containing protein</fullName>
    </recommendedName>
</protein>
<comment type="caution">
    <text evidence="2">The sequence shown here is derived from an EMBL/GenBank/DDBJ whole genome shotgun (WGS) entry which is preliminary data.</text>
</comment>
<dbReference type="Proteomes" id="UP000308730">
    <property type="component" value="Unassembled WGS sequence"/>
</dbReference>
<keyword evidence="3" id="KW-1185">Reference proteome</keyword>
<dbReference type="AlphaFoldDB" id="A0A4S4M692"/>
<sequence>MRSTLICIAQTLFLAASIVPSVIAAATNVPAAQCDSPVLVSQSYIGNNNDVLQSTYTCSGNGTTAGLPVNNVSGAPCDTSCVSPVNAGPNPDDCRRISDALNYEDQQHGDVVEIPNMSLVQVAYGRCVSDVVNKDPSHDLIYSYEYWAMNIVNIVGQCQAQDDGGICVAQSRLWFIQVDS</sequence>
<evidence type="ECO:0008006" key="4">
    <source>
        <dbReference type="Google" id="ProtNLM"/>
    </source>
</evidence>
<proteinExistence type="predicted"/>
<feature type="chain" id="PRO_5020498532" description="LysM domain-containing protein" evidence="1">
    <location>
        <begin position="25"/>
        <end position="180"/>
    </location>
</feature>
<evidence type="ECO:0000313" key="2">
    <source>
        <dbReference type="EMBL" id="THH20167.1"/>
    </source>
</evidence>